<protein>
    <submittedName>
        <fullName evidence="5">SpoIIE family protein phosphatase</fullName>
    </submittedName>
</protein>
<evidence type="ECO:0000256" key="1">
    <source>
        <dbReference type="ARBA" id="ARBA00022801"/>
    </source>
</evidence>
<feature type="transmembrane region" description="Helical" evidence="2">
    <location>
        <begin position="337"/>
        <end position="362"/>
    </location>
</feature>
<feature type="transmembrane region" description="Helical" evidence="2">
    <location>
        <begin position="374"/>
        <end position="390"/>
    </location>
</feature>
<dbReference type="KEGG" id="epl:P4G45_14970"/>
<evidence type="ECO:0000256" key="2">
    <source>
        <dbReference type="SAM" id="Phobius"/>
    </source>
</evidence>
<proteinExistence type="predicted"/>
<dbReference type="InterPro" id="IPR052016">
    <property type="entry name" value="Bact_Sigma-Reg"/>
</dbReference>
<evidence type="ECO:0000313" key="6">
    <source>
        <dbReference type="EMBL" id="XBH13158.1"/>
    </source>
</evidence>
<dbReference type="Pfam" id="PF07228">
    <property type="entry name" value="SpoIIE"/>
    <property type="match status" value="1"/>
</dbReference>
<dbReference type="RefSeq" id="WP_348267282.1">
    <property type="nucleotide sequence ID" value="NZ_CP121194.1"/>
</dbReference>
<feature type="transmembrane region" description="Helical" evidence="2">
    <location>
        <begin position="284"/>
        <end position="301"/>
    </location>
</feature>
<dbReference type="Gene3D" id="2.60.120.260">
    <property type="entry name" value="Galactose-binding domain-like"/>
    <property type="match status" value="1"/>
</dbReference>
<feature type="transmembrane region" description="Helical" evidence="2">
    <location>
        <begin position="313"/>
        <end position="331"/>
    </location>
</feature>
<dbReference type="SMART" id="SM00331">
    <property type="entry name" value="PP2C_SIG"/>
    <property type="match status" value="1"/>
</dbReference>
<keyword evidence="3" id="KW-0732">Signal</keyword>
<keyword evidence="2" id="KW-1133">Transmembrane helix</keyword>
<dbReference type="GO" id="GO:0016791">
    <property type="term" value="F:phosphatase activity"/>
    <property type="evidence" value="ECO:0007669"/>
    <property type="project" value="TreeGrafter"/>
</dbReference>
<dbReference type="SUPFAM" id="SSF81606">
    <property type="entry name" value="PP2C-like"/>
    <property type="match status" value="1"/>
</dbReference>
<dbReference type="PANTHER" id="PTHR43156">
    <property type="entry name" value="STAGE II SPORULATION PROTEIN E-RELATED"/>
    <property type="match status" value="1"/>
</dbReference>
<keyword evidence="2" id="KW-0472">Membrane</keyword>
<keyword evidence="1" id="KW-0378">Hydrolase</keyword>
<feature type="chain" id="PRO_5043288391" evidence="3">
    <location>
        <begin position="21"/>
        <end position="680"/>
    </location>
</feature>
<organism evidence="5">
    <name type="scientific">Edaphobacter paludis</name>
    <dbReference type="NCBI Taxonomy" id="3035702"/>
    <lineage>
        <taxon>Bacteria</taxon>
        <taxon>Pseudomonadati</taxon>
        <taxon>Acidobacteriota</taxon>
        <taxon>Terriglobia</taxon>
        <taxon>Terriglobales</taxon>
        <taxon>Acidobacteriaceae</taxon>
        <taxon>Edaphobacter</taxon>
    </lineage>
</organism>
<accession>A0AAU7D7F0</accession>
<feature type="signal peptide" evidence="3">
    <location>
        <begin position="1"/>
        <end position="20"/>
    </location>
</feature>
<dbReference type="InterPro" id="IPR036457">
    <property type="entry name" value="PPM-type-like_dom_sf"/>
</dbReference>
<dbReference type="InterPro" id="IPR008979">
    <property type="entry name" value="Galactose-bd-like_sf"/>
</dbReference>
<dbReference type="Gene3D" id="3.60.40.10">
    <property type="entry name" value="PPM-type phosphatase domain"/>
    <property type="match status" value="1"/>
</dbReference>
<dbReference type="EMBL" id="CP121194">
    <property type="protein sequence ID" value="XBH09773.1"/>
    <property type="molecule type" value="Genomic_DNA"/>
</dbReference>
<feature type="domain" description="PPM-type phosphatase" evidence="4">
    <location>
        <begin position="463"/>
        <end position="663"/>
    </location>
</feature>
<gene>
    <name evidence="5" type="ORF">P4G45_14970</name>
    <name evidence="6" type="ORF">P8936_15925</name>
</gene>
<dbReference type="PANTHER" id="PTHR43156:SF2">
    <property type="entry name" value="STAGE II SPORULATION PROTEIN E"/>
    <property type="match status" value="1"/>
</dbReference>
<accession>A0AAU7CWA1</accession>
<evidence type="ECO:0000259" key="4">
    <source>
        <dbReference type="SMART" id="SM00331"/>
    </source>
</evidence>
<feature type="transmembrane region" description="Helical" evidence="2">
    <location>
        <begin position="246"/>
        <end position="272"/>
    </location>
</feature>
<name>A0AAU7CWA1_9BACT</name>
<feature type="transmembrane region" description="Helical" evidence="2">
    <location>
        <begin position="220"/>
        <end position="239"/>
    </location>
</feature>
<dbReference type="SUPFAM" id="SSF49785">
    <property type="entry name" value="Galactose-binding domain-like"/>
    <property type="match status" value="1"/>
</dbReference>
<reference evidence="5" key="1">
    <citation type="submission" date="2023-03" db="EMBL/GenBank/DDBJ databases">
        <title>Edaphobacter sp.</title>
        <authorList>
            <person name="Huber K.J."/>
            <person name="Papendorf J."/>
            <person name="Pilke C."/>
            <person name="Bunk B."/>
            <person name="Sproeer C."/>
            <person name="Pester M."/>
        </authorList>
    </citation>
    <scope>NUCLEOTIDE SEQUENCE</scope>
    <source>
        <strain evidence="5">DSM 109919</strain>
        <strain evidence="6">DSM 109920</strain>
    </source>
</reference>
<evidence type="ECO:0000313" key="5">
    <source>
        <dbReference type="EMBL" id="XBH09773.1"/>
    </source>
</evidence>
<dbReference type="InterPro" id="IPR001932">
    <property type="entry name" value="PPM-type_phosphatase-like_dom"/>
</dbReference>
<feature type="transmembrane region" description="Helical" evidence="2">
    <location>
        <begin position="402"/>
        <end position="427"/>
    </location>
</feature>
<keyword evidence="2" id="KW-0812">Transmembrane</keyword>
<dbReference type="EMBL" id="CP121195">
    <property type="protein sequence ID" value="XBH13158.1"/>
    <property type="molecule type" value="Genomic_DNA"/>
</dbReference>
<dbReference type="AlphaFoldDB" id="A0AAU7CWA1"/>
<evidence type="ECO:0000256" key="3">
    <source>
        <dbReference type="SAM" id="SignalP"/>
    </source>
</evidence>
<sequence length="680" mass="74668">MRRFWLCLLLLLLTGGQLVAAQPAATMHVTLGNAAVELFGPWKFRTGDDLAWARPDFDDSGWAAMDMTPPEGTADPTLGSSGYIPGWTDRGFAGYSGYAWYRLTIDVQGANDPLALKMPENADDAYQVYVNGQRIGAFGRFTAHGVTAYSTLPRAFRLPDNLRSGPMTIAIRMWMDSATPFNSPDAGGLHEPPVLGHASAIAAQIRLGWDDIAHDVGSGFLEVLILLLALIVASSLFWLDRKESAYLWLALVSLITLIGNAIILLVNFLAWIGQTPSVILEDDILTPVRIGLWVVFWGYWFRINRIGRLHREVWGLVALLAVGTALLRPPLYGQVVAVAAAIYLVPFLLVVKLALAALLFWVTYQGIRRHEAEGWLALPAVLLAAISQYQHELRLIHVPTAFALLGFQISLGTASTMVSLLLVTVMLSRRFLHAQRKKEQWRLEIQQAQHVQQVLIPEKLPTVAGLTIESEYRPAREVGGDFFQIIPDRDDGSVLIVVGDVTGKGLQAGMLVALIVGAIRSTAQHDADPLLVLNSLNEELCDREHASATCLMLRIADDGMVTLVNAGHLPPYLNGREMQMEGSLPLGVIAEPEFPVMYFKLKMGDTLMLMSDGIAEAQDEHGHLFGFDRIDQMLRAPMTAASLAAAAQNFGQQDDILVLRIERRGEPKAVPQLEPAMVET</sequence>